<proteinExistence type="predicted"/>
<evidence type="ECO:0000313" key="2">
    <source>
        <dbReference type="EMBL" id="KAJ1350210.1"/>
    </source>
</evidence>
<dbReference type="Proteomes" id="UP001196413">
    <property type="component" value="Unassembled WGS sequence"/>
</dbReference>
<comment type="caution">
    <text evidence="2">The sequence shown here is derived from an EMBL/GenBank/DDBJ whole genome shotgun (WGS) entry which is preliminary data.</text>
</comment>
<sequence length="137" mass="15881">MEPTVIHHDDNNDDELDGLTRLNLTNGNWPIKSRKHRTLWREPITIPLWTVFIPTGVLFLVIALISGLHHIRITNLELRMRTMEGRLNRDETPLIVGGSVSFDPDVSSSDKCHSLARNWLEFIIYERRAGRELFEIV</sequence>
<evidence type="ECO:0008006" key="4">
    <source>
        <dbReference type="Google" id="ProtNLM"/>
    </source>
</evidence>
<evidence type="ECO:0000313" key="3">
    <source>
        <dbReference type="Proteomes" id="UP001196413"/>
    </source>
</evidence>
<keyword evidence="1" id="KW-0812">Transmembrane</keyword>
<keyword evidence="3" id="KW-1185">Reference proteome</keyword>
<protein>
    <recommendedName>
        <fullName evidence="4">Transmembrane protein</fullName>
    </recommendedName>
</protein>
<reference evidence="2" key="1">
    <citation type="submission" date="2021-06" db="EMBL/GenBank/DDBJ databases">
        <title>Parelaphostrongylus tenuis whole genome reference sequence.</title>
        <authorList>
            <person name="Garwood T.J."/>
            <person name="Larsen P.A."/>
            <person name="Fountain-Jones N.M."/>
            <person name="Garbe J.R."/>
            <person name="Macchietto M.G."/>
            <person name="Kania S.A."/>
            <person name="Gerhold R.W."/>
            <person name="Richards J.E."/>
            <person name="Wolf T.M."/>
        </authorList>
    </citation>
    <scope>NUCLEOTIDE SEQUENCE</scope>
    <source>
        <strain evidence="2">MNPRO001-30</strain>
        <tissue evidence="2">Meninges</tissue>
    </source>
</reference>
<feature type="transmembrane region" description="Helical" evidence="1">
    <location>
        <begin position="46"/>
        <end position="71"/>
    </location>
</feature>
<dbReference type="EMBL" id="JAHQIW010000814">
    <property type="protein sequence ID" value="KAJ1350210.1"/>
    <property type="molecule type" value="Genomic_DNA"/>
</dbReference>
<keyword evidence="1" id="KW-0472">Membrane</keyword>
<keyword evidence="1" id="KW-1133">Transmembrane helix</keyword>
<accession>A0AAD5M2W9</accession>
<evidence type="ECO:0000256" key="1">
    <source>
        <dbReference type="SAM" id="Phobius"/>
    </source>
</evidence>
<organism evidence="2 3">
    <name type="scientific">Parelaphostrongylus tenuis</name>
    <name type="common">Meningeal worm</name>
    <dbReference type="NCBI Taxonomy" id="148309"/>
    <lineage>
        <taxon>Eukaryota</taxon>
        <taxon>Metazoa</taxon>
        <taxon>Ecdysozoa</taxon>
        <taxon>Nematoda</taxon>
        <taxon>Chromadorea</taxon>
        <taxon>Rhabditida</taxon>
        <taxon>Rhabditina</taxon>
        <taxon>Rhabditomorpha</taxon>
        <taxon>Strongyloidea</taxon>
        <taxon>Metastrongylidae</taxon>
        <taxon>Parelaphostrongylus</taxon>
    </lineage>
</organism>
<dbReference type="AlphaFoldDB" id="A0AAD5M2W9"/>
<name>A0AAD5M2W9_PARTN</name>
<gene>
    <name evidence="2" type="ORF">KIN20_005948</name>
</gene>